<dbReference type="Proteomes" id="UP000469430">
    <property type="component" value="Unassembled WGS sequence"/>
</dbReference>
<comment type="caution">
    <text evidence="2">The sequence shown here is derived from an EMBL/GenBank/DDBJ whole genome shotgun (WGS) entry which is preliminary data.</text>
</comment>
<dbReference type="SUPFAM" id="SSF54427">
    <property type="entry name" value="NTF2-like"/>
    <property type="match status" value="1"/>
</dbReference>
<keyword evidence="3" id="KW-1185">Reference proteome</keyword>
<dbReference type="InterPro" id="IPR032710">
    <property type="entry name" value="NTF2-like_dom_sf"/>
</dbReference>
<dbReference type="Pfam" id="PF14534">
    <property type="entry name" value="DUF4440"/>
    <property type="match status" value="1"/>
</dbReference>
<dbReference type="RefSeq" id="WP_161392255.1">
    <property type="nucleotide sequence ID" value="NZ_JBHSCP010000003.1"/>
</dbReference>
<evidence type="ECO:0000313" key="2">
    <source>
        <dbReference type="EMBL" id="MXP00514.1"/>
    </source>
</evidence>
<feature type="domain" description="DUF4440" evidence="1">
    <location>
        <begin position="9"/>
        <end position="107"/>
    </location>
</feature>
<evidence type="ECO:0000259" key="1">
    <source>
        <dbReference type="Pfam" id="PF14534"/>
    </source>
</evidence>
<organism evidence="2 3">
    <name type="scientific">Croceibacterium xixiisoli</name>
    <dbReference type="NCBI Taxonomy" id="1476466"/>
    <lineage>
        <taxon>Bacteria</taxon>
        <taxon>Pseudomonadati</taxon>
        <taxon>Pseudomonadota</taxon>
        <taxon>Alphaproteobacteria</taxon>
        <taxon>Sphingomonadales</taxon>
        <taxon>Erythrobacteraceae</taxon>
        <taxon>Croceibacterium</taxon>
    </lineage>
</organism>
<evidence type="ECO:0000313" key="3">
    <source>
        <dbReference type="Proteomes" id="UP000469430"/>
    </source>
</evidence>
<dbReference type="EMBL" id="WTYJ01000004">
    <property type="protein sequence ID" value="MXP00514.1"/>
    <property type="molecule type" value="Genomic_DNA"/>
</dbReference>
<name>A0A6I4U1G9_9SPHN</name>
<gene>
    <name evidence="2" type="ORF">GRI97_16105</name>
</gene>
<accession>A0A6I4U1G9</accession>
<dbReference type="OrthoDB" id="667202at2"/>
<sequence length="124" mass="13947">MEDERIWKLERSLWTGDTEHYRELIDADSLFVVPAPPFVMRGNAAADAMAQTPRWASVDFSQQQVVRPQEGLIVIAYHARASADGKDDYAAHCTTTLRRLSHDDWRVVQHQQTPPLSAISGSEG</sequence>
<protein>
    <submittedName>
        <fullName evidence="2">DUF4440 domain-containing protein</fullName>
    </submittedName>
</protein>
<dbReference type="AlphaFoldDB" id="A0A6I4U1G9"/>
<dbReference type="Gene3D" id="3.10.450.50">
    <property type="match status" value="1"/>
</dbReference>
<proteinExistence type="predicted"/>
<dbReference type="InterPro" id="IPR027843">
    <property type="entry name" value="DUF4440"/>
</dbReference>
<reference evidence="2 3" key="1">
    <citation type="submission" date="2019-12" db="EMBL/GenBank/DDBJ databases">
        <title>Genomic-based taxomic classification of the family Erythrobacteraceae.</title>
        <authorList>
            <person name="Xu L."/>
        </authorList>
    </citation>
    <scope>NUCLEOTIDE SEQUENCE [LARGE SCALE GENOMIC DNA]</scope>
    <source>
        <strain evidence="2 3">S36</strain>
    </source>
</reference>